<feature type="non-terminal residue" evidence="1">
    <location>
        <position position="111"/>
    </location>
</feature>
<gene>
    <name evidence="1" type="ORF">g.45891</name>
</gene>
<name>A0A1B6CXH3_9HEMI</name>
<reference evidence="1" key="1">
    <citation type="submission" date="2015-12" db="EMBL/GenBank/DDBJ databases">
        <title>De novo transcriptome assembly of four potential Pierce s Disease insect vectors from Arizona vineyards.</title>
        <authorList>
            <person name="Tassone E.E."/>
        </authorList>
    </citation>
    <scope>NUCLEOTIDE SEQUENCE</scope>
</reference>
<dbReference type="EMBL" id="GEDC01019207">
    <property type="protein sequence ID" value="JAS18091.1"/>
    <property type="molecule type" value="Transcribed_RNA"/>
</dbReference>
<proteinExistence type="predicted"/>
<protein>
    <submittedName>
        <fullName evidence="1">Uncharacterized protein</fullName>
    </submittedName>
</protein>
<accession>A0A1B6CXH3</accession>
<sequence>NTQLNNFKVLANIKDKLIENEALLCKCDKGNSTVIMYKADYTEKVNDFLNNSEITMVDKDPTNKFQRKIRNLINTSKVLFNDEEIKYLKVMNPTAPPLRGLPKVHKPNIPI</sequence>
<dbReference type="AlphaFoldDB" id="A0A1B6CXH3"/>
<evidence type="ECO:0000313" key="1">
    <source>
        <dbReference type="EMBL" id="JAS18091.1"/>
    </source>
</evidence>
<organism evidence="1">
    <name type="scientific">Clastoptera arizonana</name>
    <name type="common">Arizona spittle bug</name>
    <dbReference type="NCBI Taxonomy" id="38151"/>
    <lineage>
        <taxon>Eukaryota</taxon>
        <taxon>Metazoa</taxon>
        <taxon>Ecdysozoa</taxon>
        <taxon>Arthropoda</taxon>
        <taxon>Hexapoda</taxon>
        <taxon>Insecta</taxon>
        <taxon>Pterygota</taxon>
        <taxon>Neoptera</taxon>
        <taxon>Paraneoptera</taxon>
        <taxon>Hemiptera</taxon>
        <taxon>Auchenorrhyncha</taxon>
        <taxon>Cercopoidea</taxon>
        <taxon>Clastopteridae</taxon>
        <taxon>Clastoptera</taxon>
    </lineage>
</organism>
<feature type="non-terminal residue" evidence="1">
    <location>
        <position position="1"/>
    </location>
</feature>